<organism evidence="2 3">
    <name type="scientific">Quercus lobata</name>
    <name type="common">Valley oak</name>
    <dbReference type="NCBI Taxonomy" id="97700"/>
    <lineage>
        <taxon>Eukaryota</taxon>
        <taxon>Viridiplantae</taxon>
        <taxon>Streptophyta</taxon>
        <taxon>Embryophyta</taxon>
        <taxon>Tracheophyta</taxon>
        <taxon>Spermatophyta</taxon>
        <taxon>Magnoliopsida</taxon>
        <taxon>eudicotyledons</taxon>
        <taxon>Gunneridae</taxon>
        <taxon>Pentapetalae</taxon>
        <taxon>rosids</taxon>
        <taxon>fabids</taxon>
        <taxon>Fagales</taxon>
        <taxon>Fagaceae</taxon>
        <taxon>Quercus</taxon>
    </lineage>
</organism>
<dbReference type="EnsemblPlants" id="QL01p036191:mrna">
    <property type="protein sequence ID" value="QL01p036191:mrna"/>
    <property type="gene ID" value="QL01p036191"/>
</dbReference>
<evidence type="ECO:0000256" key="1">
    <source>
        <dbReference type="SAM" id="Phobius"/>
    </source>
</evidence>
<sequence length="109" mass="11343">MEGREAQISSSGPKRGGWITFPFITGAAAGFTLGGVGWLANLIVFLIQVFNVKSINAAQIYNIANGSTNFFPIIGAIVADSFLGSFAVAAISASISLLMVSLIDEFIIG</sequence>
<evidence type="ECO:0000313" key="3">
    <source>
        <dbReference type="Proteomes" id="UP000594261"/>
    </source>
</evidence>
<evidence type="ECO:0000313" key="2">
    <source>
        <dbReference type="EnsemblPlants" id="QL01p036191:mrna"/>
    </source>
</evidence>
<feature type="transmembrane region" description="Helical" evidence="1">
    <location>
        <begin position="70"/>
        <end position="103"/>
    </location>
</feature>
<dbReference type="Gramene" id="QL01p036191:mrna">
    <property type="protein sequence ID" value="QL01p036191:mrna"/>
    <property type="gene ID" value="QL01p036191"/>
</dbReference>
<dbReference type="InParanoid" id="A0A7N2KPV3"/>
<dbReference type="OMA" id="MAFDHEN"/>
<protein>
    <submittedName>
        <fullName evidence="2">Uncharacterized protein</fullName>
    </submittedName>
</protein>
<accession>A0A7N2KPV3</accession>
<reference evidence="2 3" key="1">
    <citation type="journal article" date="2016" name="G3 (Bethesda)">
        <title>First Draft Assembly and Annotation of the Genome of a California Endemic Oak Quercus lobata Nee (Fagaceae).</title>
        <authorList>
            <person name="Sork V.L."/>
            <person name="Fitz-Gibbon S.T."/>
            <person name="Puiu D."/>
            <person name="Crepeau M."/>
            <person name="Gugger P.F."/>
            <person name="Sherman R."/>
            <person name="Stevens K."/>
            <person name="Langley C.H."/>
            <person name="Pellegrini M."/>
            <person name="Salzberg S.L."/>
        </authorList>
    </citation>
    <scope>NUCLEOTIDE SEQUENCE [LARGE SCALE GENOMIC DNA]</scope>
    <source>
        <strain evidence="2 3">cv. SW786</strain>
    </source>
</reference>
<proteinExistence type="predicted"/>
<feature type="transmembrane region" description="Helical" evidence="1">
    <location>
        <begin position="21"/>
        <end position="50"/>
    </location>
</feature>
<keyword evidence="1" id="KW-0472">Membrane</keyword>
<dbReference type="Gene3D" id="1.20.1250.20">
    <property type="entry name" value="MFS general substrate transporter like domains"/>
    <property type="match status" value="1"/>
</dbReference>
<keyword evidence="3" id="KW-1185">Reference proteome</keyword>
<reference evidence="2" key="2">
    <citation type="submission" date="2021-01" db="UniProtKB">
        <authorList>
            <consortium name="EnsemblPlants"/>
        </authorList>
    </citation>
    <scope>IDENTIFICATION</scope>
</reference>
<dbReference type="PANTHER" id="PTHR11654">
    <property type="entry name" value="OLIGOPEPTIDE TRANSPORTER-RELATED"/>
    <property type="match status" value="1"/>
</dbReference>
<dbReference type="AlphaFoldDB" id="A0A7N2KPV3"/>
<dbReference type="EMBL" id="LRBV02000001">
    <property type="status" value="NOT_ANNOTATED_CDS"/>
    <property type="molecule type" value="Genomic_DNA"/>
</dbReference>
<keyword evidence="1" id="KW-1133">Transmembrane helix</keyword>
<dbReference type="InterPro" id="IPR036259">
    <property type="entry name" value="MFS_trans_sf"/>
</dbReference>
<name>A0A7N2KPV3_QUELO</name>
<keyword evidence="1" id="KW-0812">Transmembrane</keyword>
<dbReference type="Proteomes" id="UP000594261">
    <property type="component" value="Chromosome 1"/>
</dbReference>